<dbReference type="Proteomes" id="UP000254893">
    <property type="component" value="Unassembled WGS sequence"/>
</dbReference>
<evidence type="ECO:0000313" key="2">
    <source>
        <dbReference type="Proteomes" id="UP000254893"/>
    </source>
</evidence>
<dbReference type="SUPFAM" id="SSF158587">
    <property type="entry name" value="Jann4075-like"/>
    <property type="match status" value="1"/>
</dbReference>
<dbReference type="InterPro" id="IPR023154">
    <property type="entry name" value="Jann4075-like_sf"/>
</dbReference>
<organism evidence="1 2">
    <name type="scientific">Sphingobacterium spiritivorum</name>
    <name type="common">Flavobacterium spiritivorum</name>
    <dbReference type="NCBI Taxonomy" id="258"/>
    <lineage>
        <taxon>Bacteria</taxon>
        <taxon>Pseudomonadati</taxon>
        <taxon>Bacteroidota</taxon>
        <taxon>Sphingobacteriia</taxon>
        <taxon>Sphingobacteriales</taxon>
        <taxon>Sphingobacteriaceae</taxon>
        <taxon>Sphingobacterium</taxon>
    </lineage>
</organism>
<evidence type="ECO:0000313" key="1">
    <source>
        <dbReference type="EMBL" id="SUJ29546.1"/>
    </source>
</evidence>
<sequence length="112" mass="12359">MSKLDEKVAAYVAEAKKLNLGLDESLIHAVAKGLGPSIYKADAETVAASDKEELARLKNNFLIKKLGLKDSPELDAAIAEVIEKLGKSNKNKYRVHAYALLVKKFKKESLYK</sequence>
<dbReference type="Pfam" id="PF11015">
    <property type="entry name" value="DUF2853"/>
    <property type="match status" value="1"/>
</dbReference>
<name>A0A380CWP7_SPHSI</name>
<accession>A0A380CWP7</accession>
<dbReference type="Gene3D" id="1.10.238.120">
    <property type="entry name" value="Jann4075-like"/>
    <property type="match status" value="1"/>
</dbReference>
<dbReference type="EMBL" id="UGYW01000002">
    <property type="protein sequence ID" value="SUJ29546.1"/>
    <property type="molecule type" value="Genomic_DNA"/>
</dbReference>
<dbReference type="RefSeq" id="WP_115171798.1">
    <property type="nucleotide sequence ID" value="NZ_UGYW01000002.1"/>
</dbReference>
<dbReference type="InterPro" id="IPR021274">
    <property type="entry name" value="DUF2853"/>
</dbReference>
<proteinExistence type="predicted"/>
<reference evidence="1 2" key="1">
    <citation type="submission" date="2018-06" db="EMBL/GenBank/DDBJ databases">
        <authorList>
            <consortium name="Pathogen Informatics"/>
            <person name="Doyle S."/>
        </authorList>
    </citation>
    <scope>NUCLEOTIDE SEQUENCE [LARGE SCALE GENOMIC DNA]</scope>
    <source>
        <strain evidence="1 2">NCTC11388</strain>
    </source>
</reference>
<gene>
    <name evidence="1" type="ORF">NCTC11388_04660</name>
</gene>
<dbReference type="AlphaFoldDB" id="A0A380CWP7"/>
<protein>
    <submittedName>
        <fullName evidence="1">Protein of uncharacterized function (DUF2853)</fullName>
    </submittedName>
</protein>